<dbReference type="Gene3D" id="2.40.170.20">
    <property type="entry name" value="TonB-dependent receptor, beta-barrel domain"/>
    <property type="match status" value="1"/>
</dbReference>
<evidence type="ECO:0000256" key="2">
    <source>
        <dbReference type="ARBA" id="ARBA00022448"/>
    </source>
</evidence>
<evidence type="ECO:0000256" key="8">
    <source>
        <dbReference type="SAM" id="SignalP"/>
    </source>
</evidence>
<dbReference type="Gene3D" id="2.60.40.1120">
    <property type="entry name" value="Carboxypeptidase-like, regulatory domain"/>
    <property type="match status" value="1"/>
</dbReference>
<dbReference type="Pfam" id="PF07715">
    <property type="entry name" value="Plug"/>
    <property type="match status" value="1"/>
</dbReference>
<feature type="domain" description="TonB-dependent receptor plug" evidence="9">
    <location>
        <begin position="227"/>
        <end position="331"/>
    </location>
</feature>
<comment type="caution">
    <text evidence="10">The sequence shown here is derived from an EMBL/GenBank/DDBJ whole genome shotgun (WGS) entry which is preliminary data.</text>
</comment>
<keyword evidence="8" id="KW-0732">Signal</keyword>
<reference evidence="10 11" key="1">
    <citation type="submission" date="2021-04" db="EMBL/GenBank/DDBJ databases">
        <title>Chitinophaga sp. nov., isolated from the rhizosphere soil.</title>
        <authorList>
            <person name="He S."/>
        </authorList>
    </citation>
    <scope>NUCLEOTIDE SEQUENCE [LARGE SCALE GENOMIC DNA]</scope>
    <source>
        <strain evidence="10 11">2R12</strain>
    </source>
</reference>
<proteinExistence type="inferred from homology"/>
<evidence type="ECO:0000256" key="3">
    <source>
        <dbReference type="ARBA" id="ARBA00022452"/>
    </source>
</evidence>
<dbReference type="NCBIfam" id="TIGR04056">
    <property type="entry name" value="OMP_RagA_SusC"/>
    <property type="match status" value="1"/>
</dbReference>
<feature type="signal peptide" evidence="8">
    <location>
        <begin position="1"/>
        <end position="21"/>
    </location>
</feature>
<keyword evidence="3 7" id="KW-1134">Transmembrane beta strand</keyword>
<dbReference type="InterPro" id="IPR012910">
    <property type="entry name" value="Plug_dom"/>
</dbReference>
<evidence type="ECO:0000256" key="5">
    <source>
        <dbReference type="ARBA" id="ARBA00023136"/>
    </source>
</evidence>
<dbReference type="Pfam" id="PF13715">
    <property type="entry name" value="CarbopepD_reg_2"/>
    <property type="match status" value="1"/>
</dbReference>
<keyword evidence="5 7" id="KW-0472">Membrane</keyword>
<dbReference type="NCBIfam" id="TIGR04057">
    <property type="entry name" value="SusC_RagA_signa"/>
    <property type="match status" value="1"/>
</dbReference>
<keyword evidence="6 7" id="KW-0998">Cell outer membrane</keyword>
<gene>
    <name evidence="10" type="ORF">KE626_28935</name>
</gene>
<accession>A0ABS5J851</accession>
<dbReference type="InterPro" id="IPR036942">
    <property type="entry name" value="Beta-barrel_TonB_sf"/>
</dbReference>
<dbReference type="SUPFAM" id="SSF49464">
    <property type="entry name" value="Carboxypeptidase regulatory domain-like"/>
    <property type="match status" value="1"/>
</dbReference>
<dbReference type="Gene3D" id="2.170.130.10">
    <property type="entry name" value="TonB-dependent receptor, plug domain"/>
    <property type="match status" value="1"/>
</dbReference>
<dbReference type="EMBL" id="JAGTXB010000022">
    <property type="protein sequence ID" value="MBS0031391.1"/>
    <property type="molecule type" value="Genomic_DNA"/>
</dbReference>
<evidence type="ECO:0000256" key="6">
    <source>
        <dbReference type="ARBA" id="ARBA00023237"/>
    </source>
</evidence>
<dbReference type="RefSeq" id="WP_211976557.1">
    <property type="nucleotide sequence ID" value="NZ_CBFHAM010000123.1"/>
</dbReference>
<evidence type="ECO:0000259" key="9">
    <source>
        <dbReference type="Pfam" id="PF07715"/>
    </source>
</evidence>
<organism evidence="10 11">
    <name type="scientific">Chitinophaga hostae</name>
    <dbReference type="NCBI Taxonomy" id="2831022"/>
    <lineage>
        <taxon>Bacteria</taxon>
        <taxon>Pseudomonadati</taxon>
        <taxon>Bacteroidota</taxon>
        <taxon>Chitinophagia</taxon>
        <taxon>Chitinophagales</taxon>
        <taxon>Chitinophagaceae</taxon>
        <taxon>Chitinophaga</taxon>
    </lineage>
</organism>
<keyword evidence="11" id="KW-1185">Reference proteome</keyword>
<dbReference type="InterPro" id="IPR023996">
    <property type="entry name" value="TonB-dep_OMP_SusC/RagA"/>
</dbReference>
<evidence type="ECO:0000313" key="10">
    <source>
        <dbReference type="EMBL" id="MBS0031391.1"/>
    </source>
</evidence>
<dbReference type="PROSITE" id="PS52016">
    <property type="entry name" value="TONB_DEPENDENT_REC_3"/>
    <property type="match status" value="1"/>
</dbReference>
<dbReference type="Proteomes" id="UP000676386">
    <property type="component" value="Unassembled WGS sequence"/>
</dbReference>
<evidence type="ECO:0000256" key="7">
    <source>
        <dbReference type="PROSITE-ProRule" id="PRU01360"/>
    </source>
</evidence>
<feature type="chain" id="PRO_5047408706" evidence="8">
    <location>
        <begin position="22"/>
        <end position="1204"/>
    </location>
</feature>
<dbReference type="InterPro" id="IPR023997">
    <property type="entry name" value="TonB-dep_OMP_SusC/RagA_CS"/>
</dbReference>
<keyword evidence="4 7" id="KW-0812">Transmembrane</keyword>
<dbReference type="SUPFAM" id="SSF56935">
    <property type="entry name" value="Porins"/>
    <property type="match status" value="1"/>
</dbReference>
<name>A0ABS5J851_9BACT</name>
<dbReference type="InterPro" id="IPR037066">
    <property type="entry name" value="Plug_dom_sf"/>
</dbReference>
<comment type="subcellular location">
    <subcellularLocation>
        <location evidence="1 7">Cell outer membrane</location>
        <topology evidence="1 7">Multi-pass membrane protein</topology>
    </subcellularLocation>
</comment>
<keyword evidence="2 7" id="KW-0813">Transport</keyword>
<dbReference type="InterPro" id="IPR008969">
    <property type="entry name" value="CarboxyPept-like_regulatory"/>
</dbReference>
<evidence type="ECO:0000256" key="1">
    <source>
        <dbReference type="ARBA" id="ARBA00004571"/>
    </source>
</evidence>
<protein>
    <submittedName>
        <fullName evidence="10">SusC/RagA family TonB-linked outer membrane protein</fullName>
    </submittedName>
</protein>
<evidence type="ECO:0000313" key="11">
    <source>
        <dbReference type="Proteomes" id="UP000676386"/>
    </source>
</evidence>
<dbReference type="InterPro" id="IPR039426">
    <property type="entry name" value="TonB-dep_rcpt-like"/>
</dbReference>
<sequence>MKLTTIIILVCCLHISARSFAQKITFSGSKIKLEKVLEAVEKQTGFVALYDEEVLRNAQPVTITANNQPLETFLKEIFREQSLGFIIKNTSIIISRKAVLPERVLPPLLPVPPVKGTVRSADGAPLPGVSVRVVGSNKGTITDANGKFTITVKENDLLNITYLGFRPVTATVNASGALTLVVAGEKTTSKALLNTADGAIIQLEADPTELEAITVNTGYQQISKERSAGSFSNPDMGVIKDRSASMNILQRLEGLVPGLVINNAPSAVTDGTTFQIRGLSTINADKNPLYVVDGMPVNDVSSINPQDVESISVLKDATAASIWGARASNGVIVITTKKGAVNERLSVNYDGFISFRGKPDISYFPVLNSQQYIQAAKETFDPVNRPYSVATAYDPGTGNSTGLSPDRQILYDMYRGVLSAAQGNAKLDSLSHINNLSQIKDNWYRPARLTNHTLSVAGGSGKYSFYGSLAYTGATDYTPGNSNNVYKVNTRQDFKFNKYLKVFFLADITNTVASSNRAVSPDARFLPYQLFKDGSGKSIDMPYMGYLSEEARAGMEAASKINLNYNPIEDINTGATKSNGLLTRINTGMTINLLKDLRFEGMYGYVKGNNRTTVYDDNTNYRQRVQVVNFTEVPTTSNIPVYNLPTTGGQYRVMNSNQDNWVVRNQFIYDRSFMKGLHQFTAMAGQEAQEQKSIYNSNQQYGYDQRLQTYSLINYQLLTSAGVKSPVMPSSVNGSFLNADSIFTQTEIMSRFTSWYLNAAYTYNRKYSLNASWRKDQSNLFGKNKAAQSKPVWSVGGKWDICNESFFESVRGVNNLALRATYGVTGISPIPGSAASFDVLTAINSPNSPGGKSLYISAPANPNLTWESTKTINLGIDFAFLGDRLTGSLDVYRKKTSNLLGSVPVNPLTGFTTIFGNAGDITNKGVELSLSSGNILKKNFKWITMLTMSYNRNKIDKLAQRFPYTTGGQMVHDANYLEGRPAFALWAYNFAGLDNMGDPLVKLNDKSITKDPVGVKAGDVVYMGVYQQPWSGGLSNIFSYKSFSLNVNIIYNLGNKMFRDVNRTYTGYSFIRAQDFTAGNLHTDFANRWKQPGDEAHTNIPSFVSTMESNTRRNTDYYVYGNINVVDASYAKVRDVSLSYALPVAVVRKIHAEQLTFRLQVSNLMLWKANHDDIDPEFQDARYGYRSAMPVNQGAVTLGAHLTL</sequence>
<comment type="similarity">
    <text evidence="7">Belongs to the TonB-dependent receptor family.</text>
</comment>
<evidence type="ECO:0000256" key="4">
    <source>
        <dbReference type="ARBA" id="ARBA00022692"/>
    </source>
</evidence>